<reference evidence="1 2" key="1">
    <citation type="submission" date="2014-09" db="EMBL/GenBank/DDBJ databases">
        <title>Butyrate-producing bacteria isolated from human gut.</title>
        <authorList>
            <person name="Zhang Q."/>
            <person name="Zhao L."/>
        </authorList>
    </citation>
    <scope>NUCLEOTIDE SEQUENCE [LARGE SCALE GENOMIC DNA]</scope>
    <source>
        <strain evidence="1 2">21</strain>
    </source>
</reference>
<dbReference type="AlphaFoldDB" id="A0A2V1JSD0"/>
<protein>
    <submittedName>
        <fullName evidence="1">Uncharacterized protein</fullName>
    </submittedName>
</protein>
<gene>
    <name evidence="1" type="ORF">LG34_16495</name>
</gene>
<evidence type="ECO:0000313" key="1">
    <source>
        <dbReference type="EMBL" id="PWE85338.1"/>
    </source>
</evidence>
<comment type="caution">
    <text evidence="1">The sequence shown here is derived from an EMBL/GenBank/DDBJ whole genome shotgun (WGS) entry which is preliminary data.</text>
</comment>
<dbReference type="RefSeq" id="WP_109216933.1">
    <property type="nucleotide sequence ID" value="NZ_CABMEW010000017.1"/>
</dbReference>
<keyword evidence="2" id="KW-1185">Reference proteome</keyword>
<name>A0A2V1JSD0_EUBRA</name>
<sequence>MKQSYIVAFWSPLAASHPHFCLDFFIPFLQKYGDIQCLDLQSRQDARTIRLLRQANLVIIGLPPIPAAFRRYFCDNWIPFSNVCYAFLDYLPALQTDIRRICHTYRLAEPSVMRIPYNIRFREAVRSGQSHDYLKEELPQYKTTDFHLCIQELTRSGKLILKTLDENLLIRSNGFKNVHHI</sequence>
<dbReference type="EMBL" id="JRFU01000220">
    <property type="protein sequence ID" value="PWE85338.1"/>
    <property type="molecule type" value="Genomic_DNA"/>
</dbReference>
<organism evidence="1 2">
    <name type="scientific">Eubacterium ramulus</name>
    <dbReference type="NCBI Taxonomy" id="39490"/>
    <lineage>
        <taxon>Bacteria</taxon>
        <taxon>Bacillati</taxon>
        <taxon>Bacillota</taxon>
        <taxon>Clostridia</taxon>
        <taxon>Eubacteriales</taxon>
        <taxon>Eubacteriaceae</taxon>
        <taxon>Eubacterium</taxon>
    </lineage>
</organism>
<dbReference type="Proteomes" id="UP000245288">
    <property type="component" value="Unassembled WGS sequence"/>
</dbReference>
<accession>A0A2V1JSD0</accession>
<evidence type="ECO:0000313" key="2">
    <source>
        <dbReference type="Proteomes" id="UP000245288"/>
    </source>
</evidence>
<proteinExistence type="predicted"/>